<gene>
    <name evidence="1" type="ORF">EPA99_03500</name>
</gene>
<dbReference type="EMBL" id="SAWZ01000002">
    <property type="protein sequence ID" value="RXR07014.1"/>
    <property type="molecule type" value="Genomic_DNA"/>
</dbReference>
<name>A0A4Q1JWM9_9GAMM</name>
<reference evidence="1 2" key="1">
    <citation type="submission" date="2019-01" db="EMBL/GenBank/DDBJ databases">
        <title>Pseudoxanthomonas composti sp. nov., isolated from compost.</title>
        <authorList>
            <person name="Yang G."/>
        </authorList>
    </citation>
    <scope>NUCLEOTIDE SEQUENCE [LARGE SCALE GENOMIC DNA]</scope>
    <source>
        <strain evidence="1 2">GSS15</strain>
    </source>
</reference>
<protein>
    <recommendedName>
        <fullName evidence="3">Alpha/beta hydrolase</fullName>
    </recommendedName>
</protein>
<dbReference type="RefSeq" id="WP_129469825.1">
    <property type="nucleotide sequence ID" value="NZ_SAWZ01000002.1"/>
</dbReference>
<sequence length="494" mass="53431">MSIAVVGVALQPGCVPVRPLRVSVPAEQLDPACQERGEEAEPGPIPARCKSLAVEKAADYSLNVVEFDDQGRLYSPGNPSAGEAWKQEQAFFDGLREAVSAQHATGASVVVFVHGWKHSADYDDPHLVQFRQILQQLAGVEARSCGRAVKGLYVAWRGKAGRAGDALENLTFWSRKFAAEQVATGQIHEVFGTLRAIQDTTPRRGQEGLIRRLDCRSRLKTTYVGHSFGGLVVTLATAPALIRELAEAHERNLAPARTTAVASAPAPDELAIVINPAVEAARFAALYDMAQRERSATARAPRFVAITSYDDKATRIGFPIGRYLNSMTKAYPEGDGASRAAARQTLGHDPNYLTHTLTSLEDTPDAPVSGAQQCEPIAQEAPDGAAPAVQQAILQREPTASQRELPRCLPVRTQAGSAHQVRLLLRPYDATRQGRDSPANTEVWNIATQAPVVKDHNDFTNQRLLDFLGLLYLESLTDASVADKDLNRGGGARK</sequence>
<dbReference type="Proteomes" id="UP000289784">
    <property type="component" value="Unassembled WGS sequence"/>
</dbReference>
<comment type="caution">
    <text evidence="1">The sequence shown here is derived from an EMBL/GenBank/DDBJ whole genome shotgun (WGS) entry which is preliminary data.</text>
</comment>
<accession>A0A4Q1JWM9</accession>
<proteinExistence type="predicted"/>
<evidence type="ECO:0000313" key="2">
    <source>
        <dbReference type="Proteomes" id="UP000289784"/>
    </source>
</evidence>
<evidence type="ECO:0000313" key="1">
    <source>
        <dbReference type="EMBL" id="RXR07014.1"/>
    </source>
</evidence>
<evidence type="ECO:0008006" key="3">
    <source>
        <dbReference type="Google" id="ProtNLM"/>
    </source>
</evidence>
<keyword evidence="2" id="KW-1185">Reference proteome</keyword>
<organism evidence="1 2">
    <name type="scientific">Pseudoxanthomonas composti</name>
    <dbReference type="NCBI Taxonomy" id="2137479"/>
    <lineage>
        <taxon>Bacteria</taxon>
        <taxon>Pseudomonadati</taxon>
        <taxon>Pseudomonadota</taxon>
        <taxon>Gammaproteobacteria</taxon>
        <taxon>Lysobacterales</taxon>
        <taxon>Lysobacteraceae</taxon>
        <taxon>Pseudoxanthomonas</taxon>
    </lineage>
</organism>
<dbReference type="OrthoDB" id="8437309at2"/>
<dbReference type="AlphaFoldDB" id="A0A4Q1JWM9"/>